<name>A0AAW1AZR5_CROAD</name>
<protein>
    <submittedName>
        <fullName evidence="1">Uncharacterized protein</fullName>
    </submittedName>
</protein>
<keyword evidence="2" id="KW-1185">Reference proteome</keyword>
<dbReference type="AlphaFoldDB" id="A0AAW1AZR5"/>
<sequence length="74" mass="8182">MNFYPAFDLRSNWAHPYHLEAVLEHETAGNDKDSNVQYAELDTSVLTTSSPSHRTSVPVGGDLVEYATIQANVC</sequence>
<organism evidence="1 2">
    <name type="scientific">Crotalus adamanteus</name>
    <name type="common">Eastern diamondback rattlesnake</name>
    <dbReference type="NCBI Taxonomy" id="8729"/>
    <lineage>
        <taxon>Eukaryota</taxon>
        <taxon>Metazoa</taxon>
        <taxon>Chordata</taxon>
        <taxon>Craniata</taxon>
        <taxon>Vertebrata</taxon>
        <taxon>Euteleostomi</taxon>
        <taxon>Lepidosauria</taxon>
        <taxon>Squamata</taxon>
        <taxon>Bifurcata</taxon>
        <taxon>Unidentata</taxon>
        <taxon>Episquamata</taxon>
        <taxon>Toxicofera</taxon>
        <taxon>Serpentes</taxon>
        <taxon>Colubroidea</taxon>
        <taxon>Viperidae</taxon>
        <taxon>Crotalinae</taxon>
        <taxon>Crotalus</taxon>
    </lineage>
</organism>
<evidence type="ECO:0000313" key="1">
    <source>
        <dbReference type="EMBL" id="KAK9395005.1"/>
    </source>
</evidence>
<comment type="caution">
    <text evidence="1">The sequence shown here is derived from an EMBL/GenBank/DDBJ whole genome shotgun (WGS) entry which is preliminary data.</text>
</comment>
<gene>
    <name evidence="1" type="ORF">NXF25_014351</name>
</gene>
<proteinExistence type="predicted"/>
<evidence type="ECO:0000313" key="2">
    <source>
        <dbReference type="Proteomes" id="UP001474421"/>
    </source>
</evidence>
<reference evidence="1 2" key="1">
    <citation type="journal article" date="2024" name="Proc. Natl. Acad. Sci. U.S.A.">
        <title>The genetic regulatory architecture and epigenomic basis for age-related changes in rattlesnake venom.</title>
        <authorList>
            <person name="Hogan M.P."/>
            <person name="Holding M.L."/>
            <person name="Nystrom G.S."/>
            <person name="Colston T.J."/>
            <person name="Bartlett D.A."/>
            <person name="Mason A.J."/>
            <person name="Ellsworth S.A."/>
            <person name="Rautsaw R.M."/>
            <person name="Lawrence K.C."/>
            <person name="Strickland J.L."/>
            <person name="He B."/>
            <person name="Fraser P."/>
            <person name="Margres M.J."/>
            <person name="Gilbert D.M."/>
            <person name="Gibbs H.L."/>
            <person name="Parkinson C.L."/>
            <person name="Rokyta D.R."/>
        </authorList>
    </citation>
    <scope>NUCLEOTIDE SEQUENCE [LARGE SCALE GENOMIC DNA]</scope>
    <source>
        <strain evidence="1">DRR0105</strain>
    </source>
</reference>
<dbReference type="EMBL" id="JAOTOJ010000010">
    <property type="protein sequence ID" value="KAK9395005.1"/>
    <property type="molecule type" value="Genomic_DNA"/>
</dbReference>
<accession>A0AAW1AZR5</accession>
<dbReference type="Proteomes" id="UP001474421">
    <property type="component" value="Unassembled WGS sequence"/>
</dbReference>